<dbReference type="NCBIfam" id="TIGR00229">
    <property type="entry name" value="sensory_box"/>
    <property type="match status" value="2"/>
</dbReference>
<dbReference type="PROSITE" id="PS50112">
    <property type="entry name" value="PAS"/>
    <property type="match status" value="2"/>
</dbReference>
<keyword evidence="9" id="KW-1185">Reference proteome</keyword>
<dbReference type="SUPFAM" id="SSF55785">
    <property type="entry name" value="PYP-like sensor domain (PAS domain)"/>
    <property type="match status" value="2"/>
</dbReference>
<dbReference type="InterPro" id="IPR027417">
    <property type="entry name" value="P-loop_NTPase"/>
</dbReference>
<dbReference type="PROSITE" id="PS50045">
    <property type="entry name" value="SIGMA54_INTERACT_4"/>
    <property type="match status" value="1"/>
</dbReference>
<evidence type="ECO:0000259" key="7">
    <source>
        <dbReference type="PROSITE" id="PS50112"/>
    </source>
</evidence>
<dbReference type="RefSeq" id="WP_366921686.1">
    <property type="nucleotide sequence ID" value="NZ_CP121694.1"/>
</dbReference>
<dbReference type="Gene3D" id="3.30.450.20">
    <property type="entry name" value="PAS domain"/>
    <property type="match status" value="2"/>
</dbReference>
<dbReference type="Gene3D" id="1.10.8.60">
    <property type="match status" value="1"/>
</dbReference>
<dbReference type="InterPro" id="IPR002078">
    <property type="entry name" value="Sigma_54_int"/>
</dbReference>
<keyword evidence="2" id="KW-0067">ATP-binding</keyword>
<evidence type="ECO:0000256" key="4">
    <source>
        <dbReference type="ARBA" id="ARBA00023125"/>
    </source>
</evidence>
<dbReference type="InterPro" id="IPR058031">
    <property type="entry name" value="AAA_lid_NorR"/>
</dbReference>
<feature type="domain" description="Sigma-54 factor interaction" evidence="6">
    <location>
        <begin position="269"/>
        <end position="499"/>
    </location>
</feature>
<dbReference type="FunFam" id="3.40.50.300:FF:000006">
    <property type="entry name" value="DNA-binding transcriptional regulator NtrC"/>
    <property type="match status" value="1"/>
</dbReference>
<dbReference type="InterPro" id="IPR025662">
    <property type="entry name" value="Sigma_54_int_dom_ATP-bd_1"/>
</dbReference>
<dbReference type="Pfam" id="PF25601">
    <property type="entry name" value="AAA_lid_14"/>
    <property type="match status" value="1"/>
</dbReference>
<dbReference type="SMART" id="SM00091">
    <property type="entry name" value="PAS"/>
    <property type="match status" value="2"/>
</dbReference>
<dbReference type="PANTHER" id="PTHR32071">
    <property type="entry name" value="TRANSCRIPTIONAL REGULATORY PROTEIN"/>
    <property type="match status" value="1"/>
</dbReference>
<gene>
    <name evidence="8" type="ORF">MFMK1_002097</name>
</gene>
<dbReference type="Gene3D" id="3.40.50.300">
    <property type="entry name" value="P-loop containing nucleotide triphosphate hydrolases"/>
    <property type="match status" value="1"/>
</dbReference>
<keyword evidence="4" id="KW-0238">DNA-binding</keyword>
<organism evidence="8 9">
    <name type="scientific">Metallumcola ferriviriculae</name>
    <dbReference type="NCBI Taxonomy" id="3039180"/>
    <lineage>
        <taxon>Bacteria</taxon>
        <taxon>Bacillati</taxon>
        <taxon>Bacillota</taxon>
        <taxon>Clostridia</taxon>
        <taxon>Neomoorellales</taxon>
        <taxon>Desulfitibacteraceae</taxon>
        <taxon>Metallumcola</taxon>
    </lineage>
</organism>
<evidence type="ECO:0000313" key="9">
    <source>
        <dbReference type="Proteomes" id="UP001329915"/>
    </source>
</evidence>
<dbReference type="GO" id="GO:0005524">
    <property type="term" value="F:ATP binding"/>
    <property type="evidence" value="ECO:0007669"/>
    <property type="project" value="UniProtKB-KW"/>
</dbReference>
<dbReference type="Proteomes" id="UP001329915">
    <property type="component" value="Chromosome"/>
</dbReference>
<dbReference type="PROSITE" id="PS00675">
    <property type="entry name" value="SIGMA54_INTERACT_1"/>
    <property type="match status" value="1"/>
</dbReference>
<evidence type="ECO:0000256" key="5">
    <source>
        <dbReference type="ARBA" id="ARBA00023163"/>
    </source>
</evidence>
<dbReference type="PRINTS" id="PR01590">
    <property type="entry name" value="HTHFIS"/>
</dbReference>
<reference evidence="8 9" key="1">
    <citation type="submission" date="2023-04" db="EMBL/GenBank/DDBJ databases">
        <authorList>
            <person name="Hsu D."/>
        </authorList>
    </citation>
    <scope>NUCLEOTIDE SEQUENCE [LARGE SCALE GENOMIC DNA]</scope>
    <source>
        <strain evidence="8 9">MK1</strain>
    </source>
</reference>
<evidence type="ECO:0000256" key="3">
    <source>
        <dbReference type="ARBA" id="ARBA00023015"/>
    </source>
</evidence>
<dbReference type="EMBL" id="CP121694">
    <property type="protein sequence ID" value="WRO22272.1"/>
    <property type="molecule type" value="Genomic_DNA"/>
</dbReference>
<dbReference type="InterPro" id="IPR003593">
    <property type="entry name" value="AAA+_ATPase"/>
</dbReference>
<accession>A0AAU0UP09</accession>
<dbReference type="CDD" id="cd00130">
    <property type="entry name" value="PAS"/>
    <property type="match status" value="2"/>
</dbReference>
<name>A0AAU0UP09_9FIRM</name>
<dbReference type="Gene3D" id="1.10.10.60">
    <property type="entry name" value="Homeodomain-like"/>
    <property type="match status" value="1"/>
</dbReference>
<dbReference type="InterPro" id="IPR002197">
    <property type="entry name" value="HTH_Fis"/>
</dbReference>
<protein>
    <submittedName>
        <fullName evidence="8">Sigma-54-dependent Fis family transcriptional regulator</fullName>
    </submittedName>
</protein>
<dbReference type="InterPro" id="IPR025944">
    <property type="entry name" value="Sigma_54_int_dom_CS"/>
</dbReference>
<evidence type="ECO:0000259" key="6">
    <source>
        <dbReference type="PROSITE" id="PS50045"/>
    </source>
</evidence>
<evidence type="ECO:0000256" key="1">
    <source>
        <dbReference type="ARBA" id="ARBA00022741"/>
    </source>
</evidence>
<keyword evidence="5" id="KW-0804">Transcription</keyword>
<sequence length="577" mass="64813">MALIKDDVVKSLDIKNDLVLDSMHNGVVAVDANGIIVVFNKTLQRIYGYCERRVLGRHIEEIIPYTGLLKVLETGKSHIGRKFTIGDAVYLTNRTPIISRGKVIGVIGVIQEITELQSIVEELQMVKDLKGTMETIIETAYDGLIVVNREGIVTMVNNAFASLLGRSAQSVMGKHITEIMENTRMHLVVKNGRAEIGDLQRINGQDVVVMRFPIKKDGRTIGAVGKIMFKDVHDLNALAQKINSLRSELAYYKGELQRYRGAKYGLENIIGDSREVSRLKETLAKVAQSTSTVLITGETGTGKELFAHALHLESNRRYGPFIKVNCAAIPEQLLESELFGYIEGAFTGARKDGQVGKFELADKGSIFLDEIGDMSLPLQAKLLRVLQDKEIERLGDARTRMVDVRVVAATNKNVEELIRKGKFREDLYYRLNVISLTIPPLRERHDDLKILVKHFIDKFNFEFSIQVKGLTEQCWKVFLHHHWPGNVRELENVLERAFNVVEGENIKAKDLPMYLQKAGQSGKVIGQHQSLQVLLEQTEKVAIKEALDLTAGNKVQAASLLGISRAWLYQKIQKYSL</sequence>
<dbReference type="InterPro" id="IPR013767">
    <property type="entry name" value="PAS_fold"/>
</dbReference>
<dbReference type="PANTHER" id="PTHR32071:SF57">
    <property type="entry name" value="C4-DICARBOXYLATE TRANSPORT TRANSCRIPTIONAL REGULATORY PROTEIN DCTD"/>
    <property type="match status" value="1"/>
</dbReference>
<dbReference type="Pfam" id="PF00989">
    <property type="entry name" value="PAS"/>
    <property type="match status" value="2"/>
</dbReference>
<dbReference type="PROSITE" id="PS00688">
    <property type="entry name" value="SIGMA54_INTERACT_3"/>
    <property type="match status" value="1"/>
</dbReference>
<dbReference type="InterPro" id="IPR035965">
    <property type="entry name" value="PAS-like_dom_sf"/>
</dbReference>
<dbReference type="CDD" id="cd00009">
    <property type="entry name" value="AAA"/>
    <property type="match status" value="1"/>
</dbReference>
<dbReference type="SUPFAM" id="SSF52540">
    <property type="entry name" value="P-loop containing nucleoside triphosphate hydrolases"/>
    <property type="match status" value="1"/>
</dbReference>
<dbReference type="AlphaFoldDB" id="A0AAU0UP09"/>
<dbReference type="InterPro" id="IPR000014">
    <property type="entry name" value="PAS"/>
</dbReference>
<dbReference type="GO" id="GO:0043565">
    <property type="term" value="F:sequence-specific DNA binding"/>
    <property type="evidence" value="ECO:0007669"/>
    <property type="project" value="InterPro"/>
</dbReference>
<dbReference type="InterPro" id="IPR025943">
    <property type="entry name" value="Sigma_54_int_dom_ATP-bd_2"/>
</dbReference>
<dbReference type="PROSITE" id="PS00676">
    <property type="entry name" value="SIGMA54_INTERACT_2"/>
    <property type="match status" value="1"/>
</dbReference>
<keyword evidence="3" id="KW-0805">Transcription regulation</keyword>
<proteinExistence type="predicted"/>
<dbReference type="SUPFAM" id="SSF46689">
    <property type="entry name" value="Homeodomain-like"/>
    <property type="match status" value="1"/>
</dbReference>
<evidence type="ECO:0000313" key="8">
    <source>
        <dbReference type="EMBL" id="WRO22272.1"/>
    </source>
</evidence>
<dbReference type="Pfam" id="PF00158">
    <property type="entry name" value="Sigma54_activat"/>
    <property type="match status" value="1"/>
</dbReference>
<feature type="domain" description="PAS" evidence="7">
    <location>
        <begin position="129"/>
        <end position="180"/>
    </location>
</feature>
<evidence type="ECO:0000256" key="2">
    <source>
        <dbReference type="ARBA" id="ARBA00022840"/>
    </source>
</evidence>
<dbReference type="KEGG" id="dbc:MFMK1_002097"/>
<dbReference type="SMART" id="SM00382">
    <property type="entry name" value="AAA"/>
    <property type="match status" value="1"/>
</dbReference>
<keyword evidence="1" id="KW-0547">Nucleotide-binding</keyword>
<dbReference type="GO" id="GO:0006355">
    <property type="term" value="P:regulation of DNA-templated transcription"/>
    <property type="evidence" value="ECO:0007669"/>
    <property type="project" value="InterPro"/>
</dbReference>
<dbReference type="InterPro" id="IPR009057">
    <property type="entry name" value="Homeodomain-like_sf"/>
</dbReference>
<feature type="domain" description="PAS" evidence="7">
    <location>
        <begin position="19"/>
        <end position="63"/>
    </location>
</feature>
<dbReference type="Pfam" id="PF02954">
    <property type="entry name" value="HTH_8"/>
    <property type="match status" value="1"/>
</dbReference>